<evidence type="ECO:0000256" key="1">
    <source>
        <dbReference type="ARBA" id="ARBA00022801"/>
    </source>
</evidence>
<comment type="catalytic activity">
    <reaction evidence="3">
        <text>O-phospho-D-serine + H2O = D-serine + phosphate</text>
        <dbReference type="Rhea" id="RHEA:24873"/>
        <dbReference type="ChEBI" id="CHEBI:15377"/>
        <dbReference type="ChEBI" id="CHEBI:35247"/>
        <dbReference type="ChEBI" id="CHEBI:43474"/>
        <dbReference type="ChEBI" id="CHEBI:58680"/>
        <dbReference type="EC" id="3.1.3.3"/>
    </reaction>
</comment>
<comment type="similarity">
    <text evidence="3">Belongs to the HAD-like hydrolase superfamily.</text>
</comment>
<comment type="function">
    <text evidence="3">Catalyzes the last step of the phosphorylated serine biosynthetic pathway, i.e. dephosphorylation of O-phospho-L-serine to form L-serine.</text>
</comment>
<comment type="pathway">
    <text evidence="3">Amino-acid biosynthesis; L-serine biosynthesis; L-serine from 3-phospho-D-glycerate: step 3/3.</text>
</comment>
<accession>A0ABU5CPG2</accession>
<keyword evidence="1 3" id="KW-0378">Hydrolase</keyword>
<keyword evidence="3" id="KW-0028">Amino-acid biosynthesis</keyword>
<keyword evidence="3" id="KW-0170">Cobalt</keyword>
<organism evidence="4 5">
    <name type="scientific">Paracerasibacillus soli</name>
    <dbReference type="NCBI Taxonomy" id="480284"/>
    <lineage>
        <taxon>Bacteria</taxon>
        <taxon>Bacillati</taxon>
        <taxon>Bacillota</taxon>
        <taxon>Bacilli</taxon>
        <taxon>Bacillales</taxon>
        <taxon>Bacillaceae</taxon>
        <taxon>Paracerasibacillus</taxon>
    </lineage>
</organism>
<dbReference type="InterPro" id="IPR036412">
    <property type="entry name" value="HAD-like_sf"/>
</dbReference>
<comment type="caution">
    <text evidence="4">The sequence shown here is derived from an EMBL/GenBank/DDBJ whole genome shotgun (WGS) entry which is preliminary data.</text>
</comment>
<comment type="catalytic activity">
    <reaction evidence="3">
        <text>O-phospho-L-serine + H2O = L-serine + phosphate</text>
        <dbReference type="Rhea" id="RHEA:21208"/>
        <dbReference type="ChEBI" id="CHEBI:15377"/>
        <dbReference type="ChEBI" id="CHEBI:33384"/>
        <dbReference type="ChEBI" id="CHEBI:43474"/>
        <dbReference type="ChEBI" id="CHEBI:57524"/>
        <dbReference type="EC" id="3.1.3.3"/>
    </reaction>
</comment>
<evidence type="ECO:0000256" key="2">
    <source>
        <dbReference type="ARBA" id="ARBA00022842"/>
    </source>
</evidence>
<dbReference type="SUPFAM" id="SSF56784">
    <property type="entry name" value="HAD-like"/>
    <property type="match status" value="1"/>
</dbReference>
<comment type="cofactor">
    <cofactor evidence="3">
        <name>Mg(2+)</name>
        <dbReference type="ChEBI" id="CHEBI:18420"/>
    </cofactor>
    <cofactor evidence="3">
        <name>Co(2+)</name>
        <dbReference type="ChEBI" id="CHEBI:48828"/>
    </cofactor>
</comment>
<name>A0ABU5CPG2_9BACI</name>
<dbReference type="RefSeq" id="WP_320378516.1">
    <property type="nucleotide sequence ID" value="NZ_JAWDIQ010000001.1"/>
</dbReference>
<dbReference type="PANTHER" id="PTHR46470">
    <property type="entry name" value="N-ACYLNEURAMINATE-9-PHOSPHATASE"/>
    <property type="match status" value="1"/>
</dbReference>
<dbReference type="Gene3D" id="3.40.50.1000">
    <property type="entry name" value="HAD superfamily/HAD-like"/>
    <property type="match status" value="1"/>
</dbReference>
<dbReference type="InterPro" id="IPR023214">
    <property type="entry name" value="HAD_sf"/>
</dbReference>
<dbReference type="HAMAP" id="MF_02240">
    <property type="entry name" value="PSP"/>
    <property type="match status" value="1"/>
</dbReference>
<sequence>MKAIIFDLDDTLLWDKKSVAVAFKRTCEIAGGYYRSLDPKRLEKHVRKHAQDLYKTYEVYPFVKDIGIGTFEAFWGEFAEYETLHEIVPEFRKEAWTRGLEEVGIKDAKLGAMLAEVFPVERKHHPFVYEETFEVLEQLQNKYALALLTNGSANLQREKLKLTPRLSSYFDHIVISGDFGTGKPNPAIFEYVLDLLSVRADDAMMIGDNLHTDILGASRVKIPSVWINHHDQLQHNIEPTYEINRLRDLLQVIEKINENKFIQTKL</sequence>
<dbReference type="SFLD" id="SFLDG01129">
    <property type="entry name" value="C1.5:_HAD__Beta-PGM__Phosphata"/>
    <property type="match status" value="1"/>
</dbReference>
<gene>
    <name evidence="4" type="ORF">RWD45_02745</name>
</gene>
<dbReference type="SFLD" id="SFLDG01135">
    <property type="entry name" value="C1.5.6:_HAD__Beta-PGM__Phospha"/>
    <property type="match status" value="1"/>
</dbReference>
<proteinExistence type="inferred from homology"/>
<keyword evidence="2 3" id="KW-0460">Magnesium</keyword>
<evidence type="ECO:0000313" key="5">
    <source>
        <dbReference type="Proteomes" id="UP001275315"/>
    </source>
</evidence>
<dbReference type="Pfam" id="PF00702">
    <property type="entry name" value="Hydrolase"/>
    <property type="match status" value="1"/>
</dbReference>
<dbReference type="EMBL" id="JAWDIQ010000001">
    <property type="protein sequence ID" value="MDY0407727.1"/>
    <property type="molecule type" value="Genomic_DNA"/>
</dbReference>
<dbReference type="GO" id="GO:0016787">
    <property type="term" value="F:hydrolase activity"/>
    <property type="evidence" value="ECO:0007669"/>
    <property type="project" value="UniProtKB-KW"/>
</dbReference>
<evidence type="ECO:0000313" key="4">
    <source>
        <dbReference type="EMBL" id="MDY0407727.1"/>
    </source>
</evidence>
<reference evidence="4 5" key="1">
    <citation type="submission" date="2023-10" db="EMBL/GenBank/DDBJ databases">
        <title>Virgibacillus soli CC-YMP-6 genome.</title>
        <authorList>
            <person name="Miliotis G."/>
            <person name="Sengupta P."/>
            <person name="Hameed A."/>
            <person name="Chuvochina M."/>
            <person name="Mcdonagh F."/>
            <person name="Simpson A.C."/>
            <person name="Singh N.K."/>
            <person name="Rekha P.D."/>
            <person name="Raman K."/>
            <person name="Hugenholtz P."/>
            <person name="Venkateswaran K."/>
        </authorList>
    </citation>
    <scope>NUCLEOTIDE SEQUENCE [LARGE SCALE GENOMIC DNA]</scope>
    <source>
        <strain evidence="4 5">CC-YMP-6</strain>
    </source>
</reference>
<dbReference type="PANTHER" id="PTHR46470:SF3">
    <property type="entry name" value="N-ACYLNEURAMINATE-9-PHOSPHATASE"/>
    <property type="match status" value="1"/>
</dbReference>
<dbReference type="InterPro" id="IPR006439">
    <property type="entry name" value="HAD-SF_hydro_IA"/>
</dbReference>
<dbReference type="Gene3D" id="1.20.120.710">
    <property type="entry name" value="Haloacid dehalogenase hydrolase-like domain"/>
    <property type="match status" value="1"/>
</dbReference>
<dbReference type="SFLD" id="SFLDS00003">
    <property type="entry name" value="Haloacid_Dehalogenase"/>
    <property type="match status" value="1"/>
</dbReference>
<keyword evidence="3" id="KW-0718">Serine biosynthesis</keyword>
<dbReference type="InterPro" id="IPR051400">
    <property type="entry name" value="HAD-like_hydrolase"/>
</dbReference>
<keyword evidence="5" id="KW-1185">Reference proteome</keyword>
<dbReference type="Proteomes" id="UP001275315">
    <property type="component" value="Unassembled WGS sequence"/>
</dbReference>
<evidence type="ECO:0000256" key="3">
    <source>
        <dbReference type="HAMAP-Rule" id="MF_02240"/>
    </source>
</evidence>
<dbReference type="EC" id="3.1.3.3" evidence="3"/>
<dbReference type="NCBIfam" id="TIGR01549">
    <property type="entry name" value="HAD-SF-IA-v1"/>
    <property type="match status" value="1"/>
</dbReference>
<protein>
    <recommendedName>
        <fullName evidence="3">Phosphoserine phosphatase</fullName>
        <shortName evidence="3">PSP</shortName>
        <ecNumber evidence="3">3.1.3.3</ecNumber>
    </recommendedName>
</protein>
<dbReference type="InterPro" id="IPR044266">
    <property type="entry name" value="PSP_YsaA"/>
</dbReference>